<evidence type="ECO:0000313" key="3">
    <source>
        <dbReference type="Proteomes" id="UP000037151"/>
    </source>
</evidence>
<dbReference type="Pfam" id="PF01738">
    <property type="entry name" value="DLH"/>
    <property type="match status" value="1"/>
</dbReference>
<dbReference type="GO" id="GO:0016787">
    <property type="term" value="F:hydrolase activity"/>
    <property type="evidence" value="ECO:0007669"/>
    <property type="project" value="InterPro"/>
</dbReference>
<dbReference type="PANTHER" id="PTHR46623:SF6">
    <property type="entry name" value="ALPHA_BETA-HYDROLASES SUPERFAMILY PROTEIN"/>
    <property type="match status" value="1"/>
</dbReference>
<protein>
    <recommendedName>
        <fullName evidence="1">Dienelactone hydrolase domain-containing protein</fullName>
    </recommendedName>
</protein>
<dbReference type="InterPro" id="IPR051049">
    <property type="entry name" value="Dienelactone_hydrolase-like"/>
</dbReference>
<accession>A0A0L0JU39</accession>
<dbReference type="EMBL" id="JPPY01000180">
    <property type="protein sequence ID" value="KND29066.1"/>
    <property type="molecule type" value="Genomic_DNA"/>
</dbReference>
<evidence type="ECO:0000259" key="1">
    <source>
        <dbReference type="Pfam" id="PF01738"/>
    </source>
</evidence>
<dbReference type="RefSeq" id="WP_050373728.1">
    <property type="nucleotide sequence ID" value="NZ_KQ257831.1"/>
</dbReference>
<organism evidence="2 3">
    <name type="scientific">Streptomyces acidiscabies</name>
    <dbReference type="NCBI Taxonomy" id="42234"/>
    <lineage>
        <taxon>Bacteria</taxon>
        <taxon>Bacillati</taxon>
        <taxon>Actinomycetota</taxon>
        <taxon>Actinomycetes</taxon>
        <taxon>Kitasatosporales</taxon>
        <taxon>Streptomycetaceae</taxon>
        <taxon>Streptomyces</taxon>
    </lineage>
</organism>
<dbReference type="SUPFAM" id="SSF53474">
    <property type="entry name" value="alpha/beta-Hydrolases"/>
    <property type="match status" value="1"/>
</dbReference>
<dbReference type="AlphaFoldDB" id="A0A0L0JU39"/>
<dbReference type="PANTHER" id="PTHR46623">
    <property type="entry name" value="CARBOXYMETHYLENEBUTENOLIDASE-RELATED"/>
    <property type="match status" value="1"/>
</dbReference>
<dbReference type="Proteomes" id="UP000037151">
    <property type="component" value="Unassembled WGS sequence"/>
</dbReference>
<dbReference type="Gene3D" id="3.40.50.1820">
    <property type="entry name" value="alpha/beta hydrolase"/>
    <property type="match status" value="1"/>
</dbReference>
<dbReference type="OrthoDB" id="9787933at2"/>
<feature type="domain" description="Dienelactone hydrolase" evidence="1">
    <location>
        <begin position="38"/>
        <end position="221"/>
    </location>
</feature>
<proteinExistence type="predicted"/>
<gene>
    <name evidence="2" type="ORF">IQ63_31995</name>
</gene>
<sequence length="245" mass="26145">MDIAFPRIEPTIERASFSRGSGRSLPVARIELGGVPRGAVIVLCDAGGLERDAAGIMSGLAEHGYESLAVDLSSTEVIGDRELLGDVAVLLGRFGERGRSPDQVGLVGYGYGARAALLAAAEFELGAAVSVAPSGTAGTPPSLSRAARPVRTPWLGLFGQEDPGAPPEAVDRLREHLRDSPAYTQVVTYPGVARDFHRDARETLAHAATFDAWQRTLEWLELRVVPRPTPLAEEWQKRVTSAARA</sequence>
<comment type="caution">
    <text evidence="2">The sequence shown here is derived from an EMBL/GenBank/DDBJ whole genome shotgun (WGS) entry which is preliminary data.</text>
</comment>
<dbReference type="PATRIC" id="fig|42234.21.peg.6588"/>
<reference evidence="3" key="1">
    <citation type="submission" date="2014-07" db="EMBL/GenBank/DDBJ databases">
        <title>Genome sequencing of plant-pathogenic Streptomyces species.</title>
        <authorList>
            <person name="Harrison J."/>
            <person name="Sapp M."/>
            <person name="Thwaites R."/>
            <person name="Studholme D.J."/>
        </authorList>
    </citation>
    <scope>NUCLEOTIDE SEQUENCE [LARGE SCALE GENOMIC DNA]</scope>
    <source>
        <strain evidence="3">NCPPB 4445</strain>
    </source>
</reference>
<dbReference type="InterPro" id="IPR029058">
    <property type="entry name" value="AB_hydrolase_fold"/>
</dbReference>
<dbReference type="InterPro" id="IPR002925">
    <property type="entry name" value="Dienelactn_hydro"/>
</dbReference>
<name>A0A0L0JU39_9ACTN</name>
<evidence type="ECO:0000313" key="2">
    <source>
        <dbReference type="EMBL" id="KND29066.1"/>
    </source>
</evidence>